<gene>
    <name evidence="1" type="ORF">HID58_095112</name>
</gene>
<comment type="caution">
    <text evidence="1">The sequence shown here is derived from an EMBL/GenBank/DDBJ whole genome shotgun (WGS) entry which is preliminary data.</text>
</comment>
<evidence type="ECO:0000313" key="2">
    <source>
        <dbReference type="Proteomes" id="UP000824890"/>
    </source>
</evidence>
<accession>A0ABQ7X567</accession>
<dbReference type="Proteomes" id="UP000824890">
    <property type="component" value="Unassembled WGS sequence"/>
</dbReference>
<sequence length="79" mass="9149">MDGMYGFIPPTTIVSLMYSDPTSYSQQPPPLCRLRLRRSLLRSQETMIKSLSGRSLLILCILGYSRLTSIARRSERRRR</sequence>
<name>A0ABQ7X567_BRANA</name>
<protein>
    <submittedName>
        <fullName evidence="1">Uncharacterized protein</fullName>
    </submittedName>
</protein>
<organism evidence="1 2">
    <name type="scientific">Brassica napus</name>
    <name type="common">Rape</name>
    <dbReference type="NCBI Taxonomy" id="3708"/>
    <lineage>
        <taxon>Eukaryota</taxon>
        <taxon>Viridiplantae</taxon>
        <taxon>Streptophyta</taxon>
        <taxon>Embryophyta</taxon>
        <taxon>Tracheophyta</taxon>
        <taxon>Spermatophyta</taxon>
        <taxon>Magnoliopsida</taxon>
        <taxon>eudicotyledons</taxon>
        <taxon>Gunneridae</taxon>
        <taxon>Pentapetalae</taxon>
        <taxon>rosids</taxon>
        <taxon>malvids</taxon>
        <taxon>Brassicales</taxon>
        <taxon>Brassicaceae</taxon>
        <taxon>Brassiceae</taxon>
        <taxon>Brassica</taxon>
    </lineage>
</organism>
<dbReference type="EMBL" id="JAGKQM010001881">
    <property type="protein sequence ID" value="KAH0850938.1"/>
    <property type="molecule type" value="Genomic_DNA"/>
</dbReference>
<proteinExistence type="predicted"/>
<reference evidence="1 2" key="1">
    <citation type="submission" date="2021-05" db="EMBL/GenBank/DDBJ databases">
        <title>Genome Assembly of Synthetic Allotetraploid Brassica napus Reveals Homoeologous Exchanges between Subgenomes.</title>
        <authorList>
            <person name="Davis J.T."/>
        </authorList>
    </citation>
    <scope>NUCLEOTIDE SEQUENCE [LARGE SCALE GENOMIC DNA]</scope>
    <source>
        <strain evidence="2">cv. Da-Ae</strain>
        <tissue evidence="1">Seedling</tissue>
    </source>
</reference>
<evidence type="ECO:0000313" key="1">
    <source>
        <dbReference type="EMBL" id="KAH0850938.1"/>
    </source>
</evidence>
<keyword evidence="2" id="KW-1185">Reference proteome</keyword>